<dbReference type="PANTHER" id="PTHR42873:SF1">
    <property type="entry name" value="S-ADENOSYLMETHIONINE-DEPENDENT METHYLTRANSFERASE DOMAIN-CONTAINING PROTEIN"/>
    <property type="match status" value="1"/>
</dbReference>
<gene>
    <name evidence="8" type="ORF">DB32_005638</name>
</gene>
<dbReference type="PANTHER" id="PTHR42873">
    <property type="entry name" value="RIBOSOMAL RNA LARGE SUBUNIT METHYLTRANSFERASE"/>
    <property type="match status" value="1"/>
</dbReference>
<evidence type="ECO:0000259" key="7">
    <source>
        <dbReference type="Pfam" id="PF17785"/>
    </source>
</evidence>
<evidence type="ECO:0000256" key="3">
    <source>
        <dbReference type="ARBA" id="ARBA00022603"/>
    </source>
</evidence>
<dbReference type="SUPFAM" id="SSF53335">
    <property type="entry name" value="S-adenosyl-L-methionine-dependent methyltransferases"/>
    <property type="match status" value="1"/>
</dbReference>
<evidence type="ECO:0000313" key="8">
    <source>
        <dbReference type="EMBL" id="AKF08489.1"/>
    </source>
</evidence>
<evidence type="ECO:0000256" key="2">
    <source>
        <dbReference type="ARBA" id="ARBA00022490"/>
    </source>
</evidence>
<dbReference type="Pfam" id="PF10672">
    <property type="entry name" value="Methyltrans_SAM"/>
    <property type="match status" value="1"/>
</dbReference>
<evidence type="ECO:0000256" key="5">
    <source>
        <dbReference type="ARBA" id="ARBA00022691"/>
    </source>
</evidence>
<dbReference type="GO" id="GO:0003723">
    <property type="term" value="F:RNA binding"/>
    <property type="evidence" value="ECO:0007669"/>
    <property type="project" value="InterPro"/>
</dbReference>
<keyword evidence="9" id="KW-1185">Reference proteome</keyword>
<dbReference type="AlphaFoldDB" id="A0A0F6SGD2"/>
<evidence type="ECO:0000313" key="9">
    <source>
        <dbReference type="Proteomes" id="UP000034883"/>
    </source>
</evidence>
<evidence type="ECO:0000256" key="1">
    <source>
        <dbReference type="ARBA" id="ARBA00004496"/>
    </source>
</evidence>
<dbReference type="KEGG" id="samy:DB32_005638"/>
<organism evidence="8 9">
    <name type="scientific">Sandaracinus amylolyticus</name>
    <dbReference type="NCBI Taxonomy" id="927083"/>
    <lineage>
        <taxon>Bacteria</taxon>
        <taxon>Pseudomonadati</taxon>
        <taxon>Myxococcota</taxon>
        <taxon>Polyangia</taxon>
        <taxon>Polyangiales</taxon>
        <taxon>Sandaracinaceae</taxon>
        <taxon>Sandaracinus</taxon>
    </lineage>
</organism>
<dbReference type="Gene3D" id="3.40.50.150">
    <property type="entry name" value="Vaccinia Virus protein VP39"/>
    <property type="match status" value="1"/>
</dbReference>
<keyword evidence="4 8" id="KW-0808">Transferase</keyword>
<accession>A0A0F6SGD2</accession>
<reference evidence="8 9" key="1">
    <citation type="submission" date="2015-03" db="EMBL/GenBank/DDBJ databases">
        <title>Genome assembly of Sandaracinus amylolyticus DSM 53668.</title>
        <authorList>
            <person name="Sharma G."/>
            <person name="Subramanian S."/>
        </authorList>
    </citation>
    <scope>NUCLEOTIDE SEQUENCE [LARGE SCALE GENOMIC DNA]</scope>
    <source>
        <strain evidence="8 9">DSM 53668</strain>
    </source>
</reference>
<dbReference type="Gene3D" id="2.30.130.10">
    <property type="entry name" value="PUA domain"/>
    <property type="match status" value="1"/>
</dbReference>
<dbReference type="EMBL" id="CP011125">
    <property type="protein sequence ID" value="AKF08489.1"/>
    <property type="molecule type" value="Genomic_DNA"/>
</dbReference>
<dbReference type="GO" id="GO:0032259">
    <property type="term" value="P:methylation"/>
    <property type="evidence" value="ECO:0007669"/>
    <property type="project" value="UniProtKB-KW"/>
</dbReference>
<dbReference type="GO" id="GO:0008168">
    <property type="term" value="F:methyltransferase activity"/>
    <property type="evidence" value="ECO:0007669"/>
    <property type="project" value="UniProtKB-KW"/>
</dbReference>
<dbReference type="CDD" id="cd02440">
    <property type="entry name" value="AdoMet_MTases"/>
    <property type="match status" value="1"/>
</dbReference>
<dbReference type="InterPro" id="IPR041532">
    <property type="entry name" value="RlmI-like_PUA"/>
</dbReference>
<keyword evidence="5" id="KW-0949">S-adenosyl-L-methionine</keyword>
<name>A0A0F6SGD2_9BACT</name>
<dbReference type="STRING" id="927083.DB32_005638"/>
<feature type="domain" description="S-adenosylmethionine-dependent methyltransferase" evidence="6">
    <location>
        <begin position="164"/>
        <end position="377"/>
    </location>
</feature>
<dbReference type="RefSeq" id="WP_169791575.1">
    <property type="nucleotide sequence ID" value="NZ_CP011125.1"/>
</dbReference>
<dbReference type="Pfam" id="PF17785">
    <property type="entry name" value="PUA_3"/>
    <property type="match status" value="1"/>
</dbReference>
<dbReference type="InterPro" id="IPR029063">
    <property type="entry name" value="SAM-dependent_MTases_sf"/>
</dbReference>
<evidence type="ECO:0000256" key="4">
    <source>
        <dbReference type="ARBA" id="ARBA00022679"/>
    </source>
</evidence>
<proteinExistence type="predicted"/>
<comment type="subcellular location">
    <subcellularLocation>
        <location evidence="1">Cytoplasm</location>
    </subcellularLocation>
</comment>
<sequence>MPRPPRDDRRSSLPTLRLRRALRAALEAGHPWIWRDALDAFDLEPGTVVRVIDDRGPVATGLAEQGAIGVRVLSTRPITIDATFFAERIARAASLRDRVVPPDTDAYRLVHGEGDGVPGVVVDVYTHWAVIALDGAASDRWHDALVAGVRAARPALRGILVRTGRRESKKIELADGEAPPPHVDVREHGMVLRGDLAHGQKTGLFLDHRESRFRVRQLARGLRVLNLYGYTGGFSIGAGLGGAIEVDTVDVAPAALELAQQSWSLNGLTAPHRTHARDVPEFLEEARARGQRWDLIVADPPSFAPNEASLPAAMKSYRALHRACLRALEPNGLYLAASCSSHVDRIAFDRTLREAAEKIGPVQVLERWGAPADHPRLAAFPEGDYLKVVLARRLD</sequence>
<dbReference type="InterPro" id="IPR036974">
    <property type="entry name" value="PUA_sf"/>
</dbReference>
<keyword evidence="3 8" id="KW-0489">Methyltransferase</keyword>
<dbReference type="Gene3D" id="3.30.750.80">
    <property type="entry name" value="RNA methyltransferase domain (HRMD) like"/>
    <property type="match status" value="1"/>
</dbReference>
<dbReference type="InterPro" id="IPR019614">
    <property type="entry name" value="SAM-dep_methyl-trfase"/>
</dbReference>
<dbReference type="Proteomes" id="UP000034883">
    <property type="component" value="Chromosome"/>
</dbReference>
<keyword evidence="2" id="KW-0963">Cytoplasm</keyword>
<evidence type="ECO:0000259" key="6">
    <source>
        <dbReference type="Pfam" id="PF10672"/>
    </source>
</evidence>
<feature type="domain" description="RlmI-like PUA" evidence="7">
    <location>
        <begin position="17"/>
        <end position="74"/>
    </location>
</feature>
<protein>
    <submittedName>
        <fullName evidence="8">LSU m5C1962 methyltransferase RlmI</fullName>
    </submittedName>
</protein>
<dbReference type="GO" id="GO:0005737">
    <property type="term" value="C:cytoplasm"/>
    <property type="evidence" value="ECO:0007669"/>
    <property type="project" value="UniProtKB-SubCell"/>
</dbReference>